<dbReference type="GO" id="GO:0019843">
    <property type="term" value="F:rRNA binding"/>
    <property type="evidence" value="ECO:0007669"/>
    <property type="project" value="UniProtKB-UniRule"/>
</dbReference>
<dbReference type="EMBL" id="MF101450">
    <property type="protein sequence ID" value="ARW68114.1"/>
    <property type="molecule type" value="Genomic_DNA"/>
</dbReference>
<dbReference type="AlphaFoldDB" id="A0A1Z1MQU9"/>
<keyword evidence="6 8" id="KW-0687">Ribonucleoprotein</keyword>
<evidence type="ECO:0000256" key="7">
    <source>
        <dbReference type="ARBA" id="ARBA00035285"/>
    </source>
</evidence>
<dbReference type="PANTHER" id="PTHR13501">
    <property type="entry name" value="CHLOROPLAST 50S RIBOSOMAL PROTEIN L22-RELATED"/>
    <property type="match status" value="1"/>
</dbReference>
<comment type="similarity">
    <text evidence="1 8 9">Belongs to the universal ribosomal protein uL22 family.</text>
</comment>
<dbReference type="Gene3D" id="3.90.470.10">
    <property type="entry name" value="Ribosomal protein L22/L17"/>
    <property type="match status" value="1"/>
</dbReference>
<dbReference type="HAMAP" id="MF_01331_B">
    <property type="entry name" value="Ribosomal_uL22_B"/>
    <property type="match status" value="1"/>
</dbReference>
<evidence type="ECO:0000256" key="8">
    <source>
        <dbReference type="HAMAP-Rule" id="MF_01331"/>
    </source>
</evidence>
<proteinExistence type="inferred from homology"/>
<evidence type="ECO:0000313" key="11">
    <source>
        <dbReference type="EMBL" id="ARW68114.1"/>
    </source>
</evidence>
<dbReference type="InterPro" id="IPR018260">
    <property type="entry name" value="Ribosomal_uL22_CS"/>
</dbReference>
<evidence type="ECO:0000256" key="3">
    <source>
        <dbReference type="ARBA" id="ARBA00022730"/>
    </source>
</evidence>
<protein>
    <recommendedName>
        <fullName evidence="7 8">Large ribosomal subunit protein uL22c</fullName>
    </recommendedName>
</protein>
<evidence type="ECO:0000256" key="4">
    <source>
        <dbReference type="ARBA" id="ARBA00022884"/>
    </source>
</evidence>
<gene>
    <name evidence="8 11" type="primary">rpl22</name>
</gene>
<sequence>MIKIQNNNQKSHALAKYIRLSPHKSRRILEQIKGKSYNEARLILEFMPYKACKAIIKTLESAFSNLSNQSNNSINKNDIVIIKAFANKGPILKRFQPRAQGRGFPIRKPTCHITIQLEISK</sequence>
<comment type="subcellular location">
    <subcellularLocation>
        <location evidence="8 10">Plastid</location>
        <location evidence="8 10">Chloroplast</location>
    </subcellularLocation>
</comment>
<evidence type="ECO:0000256" key="1">
    <source>
        <dbReference type="ARBA" id="ARBA00009451"/>
    </source>
</evidence>
<keyword evidence="3 8" id="KW-0699">rRNA-binding</keyword>
<evidence type="ECO:0000256" key="2">
    <source>
        <dbReference type="ARBA" id="ARBA00022640"/>
    </source>
</evidence>
<dbReference type="InterPro" id="IPR036394">
    <property type="entry name" value="Ribosomal_uL22_sf"/>
</dbReference>
<dbReference type="CDD" id="cd00336">
    <property type="entry name" value="Ribosomal_L22"/>
    <property type="match status" value="1"/>
</dbReference>
<keyword evidence="2 11" id="KW-0934">Plastid</keyword>
<dbReference type="NCBIfam" id="TIGR01044">
    <property type="entry name" value="rplV_bact"/>
    <property type="match status" value="1"/>
</dbReference>
<dbReference type="InterPro" id="IPR001063">
    <property type="entry name" value="Ribosomal_uL22"/>
</dbReference>
<accession>A0A1Z1MQU9</accession>
<dbReference type="PROSITE" id="PS00464">
    <property type="entry name" value="RIBOSOMAL_L22"/>
    <property type="match status" value="1"/>
</dbReference>
<evidence type="ECO:0000256" key="6">
    <source>
        <dbReference type="ARBA" id="ARBA00023274"/>
    </source>
</evidence>
<evidence type="ECO:0000256" key="5">
    <source>
        <dbReference type="ARBA" id="ARBA00022980"/>
    </source>
</evidence>
<keyword evidence="5 8" id="KW-0689">Ribosomal protein</keyword>
<organism evidence="11">
    <name type="scientific">Cliftonaea pectinata</name>
    <dbReference type="NCBI Taxonomy" id="2007206"/>
    <lineage>
        <taxon>Eukaryota</taxon>
        <taxon>Rhodophyta</taxon>
        <taxon>Florideophyceae</taxon>
        <taxon>Rhodymeniophycidae</taxon>
        <taxon>Ceramiales</taxon>
        <taxon>Rhodomelaceae</taxon>
        <taxon>Polyzonieae</taxon>
        <taxon>Cliftonaea</taxon>
    </lineage>
</organism>
<dbReference type="GO" id="GO:0003735">
    <property type="term" value="F:structural constituent of ribosome"/>
    <property type="evidence" value="ECO:0007669"/>
    <property type="project" value="InterPro"/>
</dbReference>
<keyword evidence="11" id="KW-0150">Chloroplast</keyword>
<evidence type="ECO:0000256" key="9">
    <source>
        <dbReference type="RuleBase" id="RU004005"/>
    </source>
</evidence>
<dbReference type="GO" id="GO:0009507">
    <property type="term" value="C:chloroplast"/>
    <property type="evidence" value="ECO:0007669"/>
    <property type="project" value="UniProtKB-SubCell"/>
</dbReference>
<dbReference type="InterPro" id="IPR005727">
    <property type="entry name" value="Ribosomal_uL22_bac/chlpt-type"/>
</dbReference>
<dbReference type="RefSeq" id="YP_009398946.1">
    <property type="nucleotide sequence ID" value="NC_035294.1"/>
</dbReference>
<geneLocation type="chloroplast" evidence="11"/>
<dbReference type="GO" id="GO:0015934">
    <property type="term" value="C:large ribosomal subunit"/>
    <property type="evidence" value="ECO:0007669"/>
    <property type="project" value="InterPro"/>
</dbReference>
<dbReference type="GO" id="GO:0006412">
    <property type="term" value="P:translation"/>
    <property type="evidence" value="ECO:0007669"/>
    <property type="project" value="UniProtKB-UniRule"/>
</dbReference>
<dbReference type="GeneID" id="33361539"/>
<comment type="function">
    <text evidence="8 10">The globular domain of the protein is located near the polypeptide exit tunnel on the outside of the subunit, while an extended beta-hairpin is found that lines the wall of the exit tunnel in the center of the 70S ribosome.</text>
</comment>
<evidence type="ECO:0000256" key="10">
    <source>
        <dbReference type="RuleBase" id="RU004009"/>
    </source>
</evidence>
<name>A0A1Z1MQU9_9FLOR</name>
<dbReference type="PANTHER" id="PTHR13501:SF10">
    <property type="entry name" value="LARGE RIBOSOMAL SUBUNIT PROTEIN UL22M"/>
    <property type="match status" value="1"/>
</dbReference>
<dbReference type="Pfam" id="PF00237">
    <property type="entry name" value="Ribosomal_L22"/>
    <property type="match status" value="1"/>
</dbReference>
<comment type="function">
    <text evidence="8 10">This protein binds specifically to 23S rRNA.</text>
</comment>
<comment type="subunit">
    <text evidence="8">Part of the 50S ribosomal subunit.</text>
</comment>
<keyword evidence="4 8" id="KW-0694">RNA-binding</keyword>
<dbReference type="InterPro" id="IPR047867">
    <property type="entry name" value="Ribosomal_uL22_bac/org-type"/>
</dbReference>
<reference evidence="11" key="1">
    <citation type="journal article" date="2017" name="J. Phycol.">
        <title>Analysis of chloroplast genomes and a supermatrix inform reclassification of the Rhodomelaceae (Rhodophyta).</title>
        <authorList>
            <person name="Diaz-Tapia P."/>
            <person name="Maggs C.A."/>
            <person name="West J.A."/>
            <person name="Verbruggen H."/>
        </authorList>
    </citation>
    <scope>NUCLEOTIDE SEQUENCE</scope>
    <source>
        <strain evidence="11">PD1561</strain>
    </source>
</reference>
<dbReference type="SUPFAM" id="SSF54843">
    <property type="entry name" value="Ribosomal protein L22"/>
    <property type="match status" value="1"/>
</dbReference>